<dbReference type="AlphaFoldDB" id="A0A9W7Y946"/>
<comment type="caution">
    <text evidence="1">The sequence shown here is derived from an EMBL/GenBank/DDBJ whole genome shotgun (WGS) entry which is preliminary data.</text>
</comment>
<gene>
    <name evidence="1" type="ORF">LPJ61_004518</name>
</gene>
<protein>
    <submittedName>
        <fullName evidence="1">Uncharacterized protein</fullName>
    </submittedName>
</protein>
<sequence>DEDWMEAVLTNQIAAARLGEAQPPPLAPSPATIRVMLQSVNIATDANDDACHRNSWHATNTRDARTRSFNIKLMLRTLPVANRQWAWYPTAYPELAMRQCPVPGCDAIESKGHMNMCPAHSWKTHESRDFDPDLGS</sequence>
<evidence type="ECO:0000313" key="2">
    <source>
        <dbReference type="Proteomes" id="UP001143981"/>
    </source>
</evidence>
<reference evidence="1" key="1">
    <citation type="submission" date="2022-07" db="EMBL/GenBank/DDBJ databases">
        <title>Phylogenomic reconstructions and comparative analyses of Kickxellomycotina fungi.</title>
        <authorList>
            <person name="Reynolds N.K."/>
            <person name="Stajich J.E."/>
            <person name="Barry K."/>
            <person name="Grigoriev I.V."/>
            <person name="Crous P."/>
            <person name="Smith M.E."/>
        </authorList>
    </citation>
    <scope>NUCLEOTIDE SEQUENCE</scope>
    <source>
        <strain evidence="1">BCRC 34381</strain>
    </source>
</reference>
<name>A0A9W7Y946_9FUNG</name>
<dbReference type="EMBL" id="JANBOI010001067">
    <property type="protein sequence ID" value="KAJ1727534.1"/>
    <property type="molecule type" value="Genomic_DNA"/>
</dbReference>
<evidence type="ECO:0000313" key="1">
    <source>
        <dbReference type="EMBL" id="KAJ1727534.1"/>
    </source>
</evidence>
<dbReference type="OrthoDB" id="5596825at2759"/>
<keyword evidence="2" id="KW-1185">Reference proteome</keyword>
<dbReference type="Proteomes" id="UP001143981">
    <property type="component" value="Unassembled WGS sequence"/>
</dbReference>
<proteinExistence type="predicted"/>
<accession>A0A9W7Y946</accession>
<feature type="non-terminal residue" evidence="1">
    <location>
        <position position="1"/>
    </location>
</feature>
<organism evidence="1 2">
    <name type="scientific">Coemansia biformis</name>
    <dbReference type="NCBI Taxonomy" id="1286918"/>
    <lineage>
        <taxon>Eukaryota</taxon>
        <taxon>Fungi</taxon>
        <taxon>Fungi incertae sedis</taxon>
        <taxon>Zoopagomycota</taxon>
        <taxon>Kickxellomycotina</taxon>
        <taxon>Kickxellomycetes</taxon>
        <taxon>Kickxellales</taxon>
        <taxon>Kickxellaceae</taxon>
        <taxon>Coemansia</taxon>
    </lineage>
</organism>